<dbReference type="InterPro" id="IPR036412">
    <property type="entry name" value="HAD-like_sf"/>
</dbReference>
<dbReference type="InterPro" id="IPR006439">
    <property type="entry name" value="HAD-SF_hydro_IA"/>
</dbReference>
<proteinExistence type="predicted"/>
<organism evidence="1 2">
    <name type="scientific">Candidatus Woesebacteria bacterium RIFCSPHIGHO2_01_FULL_38_9b</name>
    <dbReference type="NCBI Taxonomy" id="1802493"/>
    <lineage>
        <taxon>Bacteria</taxon>
        <taxon>Candidatus Woeseibacteriota</taxon>
    </lineage>
</organism>
<dbReference type="Proteomes" id="UP000178750">
    <property type="component" value="Unassembled WGS sequence"/>
</dbReference>
<dbReference type="NCBIfam" id="TIGR01509">
    <property type="entry name" value="HAD-SF-IA-v3"/>
    <property type="match status" value="1"/>
</dbReference>
<dbReference type="InterPro" id="IPR041492">
    <property type="entry name" value="HAD_2"/>
</dbReference>
<dbReference type="Gene3D" id="1.10.150.240">
    <property type="entry name" value="Putative phosphatase, domain 2"/>
    <property type="match status" value="1"/>
</dbReference>
<dbReference type="InterPro" id="IPR023214">
    <property type="entry name" value="HAD_sf"/>
</dbReference>
<dbReference type="InterPro" id="IPR023198">
    <property type="entry name" value="PGP-like_dom2"/>
</dbReference>
<name>A0A1F7Y4L4_9BACT</name>
<dbReference type="Gene3D" id="3.40.50.1000">
    <property type="entry name" value="HAD superfamily/HAD-like"/>
    <property type="match status" value="1"/>
</dbReference>
<dbReference type="PANTHER" id="PTHR18901">
    <property type="entry name" value="2-DEOXYGLUCOSE-6-PHOSPHATE PHOSPHATASE 2"/>
    <property type="match status" value="1"/>
</dbReference>
<dbReference type="SFLD" id="SFLDG01135">
    <property type="entry name" value="C1.5.6:_HAD__Beta-PGM__Phospha"/>
    <property type="match status" value="1"/>
</dbReference>
<evidence type="ECO:0008006" key="3">
    <source>
        <dbReference type="Google" id="ProtNLM"/>
    </source>
</evidence>
<evidence type="ECO:0000313" key="1">
    <source>
        <dbReference type="EMBL" id="OGM22264.1"/>
    </source>
</evidence>
<dbReference type="PRINTS" id="PR00413">
    <property type="entry name" value="HADHALOGNASE"/>
</dbReference>
<dbReference type="EMBL" id="MGGF01000006">
    <property type="protein sequence ID" value="OGM22264.1"/>
    <property type="molecule type" value="Genomic_DNA"/>
</dbReference>
<dbReference type="AlphaFoldDB" id="A0A1F7Y4L4"/>
<dbReference type="SFLD" id="SFLDG01129">
    <property type="entry name" value="C1.5:_HAD__Beta-PGM__Phosphata"/>
    <property type="match status" value="1"/>
</dbReference>
<dbReference type="PANTHER" id="PTHR18901:SF38">
    <property type="entry name" value="PSEUDOURIDINE-5'-PHOSPHATASE"/>
    <property type="match status" value="1"/>
</dbReference>
<dbReference type="SFLD" id="SFLDS00003">
    <property type="entry name" value="Haloacid_Dehalogenase"/>
    <property type="match status" value="1"/>
</dbReference>
<sequence length="217" mass="24355">MKIDAVIFDLDGTVIADEDEYGKAFAKVLSQFGIKVESMYPHVGGIGVEENWIIFLQKYNIKTNKTVEELANETQDEYVKLISRITLKQGFKEFIEMLTQADIKIALATSNTWNIVGKLFDLLNLEEFFDYVTTGEEVGRKKPDPQIFLLTADKIGVLAENCLVIEDSPAGIDAARAAKMKVVAIARDEEHKKSLKKADLIVEDFSEISSEMLVNLE</sequence>
<reference evidence="1 2" key="1">
    <citation type="journal article" date="2016" name="Nat. Commun.">
        <title>Thousands of microbial genomes shed light on interconnected biogeochemical processes in an aquifer system.</title>
        <authorList>
            <person name="Anantharaman K."/>
            <person name="Brown C.T."/>
            <person name="Hug L.A."/>
            <person name="Sharon I."/>
            <person name="Castelle C.J."/>
            <person name="Probst A.J."/>
            <person name="Thomas B.C."/>
            <person name="Singh A."/>
            <person name="Wilkins M.J."/>
            <person name="Karaoz U."/>
            <person name="Brodie E.L."/>
            <person name="Williams K.H."/>
            <person name="Hubbard S.S."/>
            <person name="Banfield J.F."/>
        </authorList>
    </citation>
    <scope>NUCLEOTIDE SEQUENCE [LARGE SCALE GENOMIC DNA]</scope>
</reference>
<accession>A0A1F7Y4L4</accession>
<dbReference type="NCBIfam" id="TIGR01549">
    <property type="entry name" value="HAD-SF-IA-v1"/>
    <property type="match status" value="1"/>
</dbReference>
<evidence type="ECO:0000313" key="2">
    <source>
        <dbReference type="Proteomes" id="UP000178750"/>
    </source>
</evidence>
<gene>
    <name evidence="1" type="ORF">A2863_02870</name>
</gene>
<protein>
    <recommendedName>
        <fullName evidence="3">Phosphatase</fullName>
    </recommendedName>
</protein>
<dbReference type="Pfam" id="PF13419">
    <property type="entry name" value="HAD_2"/>
    <property type="match status" value="1"/>
</dbReference>
<dbReference type="SUPFAM" id="SSF56784">
    <property type="entry name" value="HAD-like"/>
    <property type="match status" value="1"/>
</dbReference>
<comment type="caution">
    <text evidence="1">The sequence shown here is derived from an EMBL/GenBank/DDBJ whole genome shotgun (WGS) entry which is preliminary data.</text>
</comment>